<gene>
    <name evidence="3" type="ORF">Airi02_040330</name>
</gene>
<keyword evidence="1" id="KW-0560">Oxidoreductase</keyword>
<name>A0A9W6S2A4_9ACTN</name>
<dbReference type="PANTHER" id="PTHR43625:SF40">
    <property type="entry name" value="ALDO-KETO REDUCTASE YAKC [NADP(+)]"/>
    <property type="match status" value="1"/>
</dbReference>
<dbReference type="PROSITE" id="PS51257">
    <property type="entry name" value="PROKAR_LIPOPROTEIN"/>
    <property type="match status" value="1"/>
</dbReference>
<dbReference type="Gene3D" id="3.20.20.100">
    <property type="entry name" value="NADP-dependent oxidoreductase domain"/>
    <property type="match status" value="1"/>
</dbReference>
<evidence type="ECO:0000256" key="1">
    <source>
        <dbReference type="ARBA" id="ARBA00023002"/>
    </source>
</evidence>
<dbReference type="Pfam" id="PF00248">
    <property type="entry name" value="Aldo_ket_red"/>
    <property type="match status" value="1"/>
</dbReference>
<dbReference type="InterPro" id="IPR023210">
    <property type="entry name" value="NADP_OxRdtase_dom"/>
</dbReference>
<organism evidence="3 4">
    <name type="scientific">Actinoallomurus iriomotensis</name>
    <dbReference type="NCBI Taxonomy" id="478107"/>
    <lineage>
        <taxon>Bacteria</taxon>
        <taxon>Bacillati</taxon>
        <taxon>Actinomycetota</taxon>
        <taxon>Actinomycetes</taxon>
        <taxon>Streptosporangiales</taxon>
        <taxon>Thermomonosporaceae</taxon>
        <taxon>Actinoallomurus</taxon>
    </lineage>
</organism>
<protein>
    <recommendedName>
        <fullName evidence="2">NADP-dependent oxidoreductase domain-containing protein</fullName>
    </recommendedName>
</protein>
<dbReference type="RefSeq" id="WP_285573635.1">
    <property type="nucleotide sequence ID" value="NZ_BSTK01000005.1"/>
</dbReference>
<dbReference type="AlphaFoldDB" id="A0A9W6S2A4"/>
<dbReference type="PANTHER" id="PTHR43625">
    <property type="entry name" value="AFLATOXIN B1 ALDEHYDE REDUCTASE"/>
    <property type="match status" value="1"/>
</dbReference>
<dbReference type="EMBL" id="BSTK01000005">
    <property type="protein sequence ID" value="GLY86104.1"/>
    <property type="molecule type" value="Genomic_DNA"/>
</dbReference>
<evidence type="ECO:0000313" key="3">
    <source>
        <dbReference type="EMBL" id="GLY86104.1"/>
    </source>
</evidence>
<evidence type="ECO:0000259" key="2">
    <source>
        <dbReference type="Pfam" id="PF00248"/>
    </source>
</evidence>
<keyword evidence="4" id="KW-1185">Reference proteome</keyword>
<accession>A0A9W6S2A4</accession>
<comment type="caution">
    <text evidence="3">The sequence shown here is derived from an EMBL/GenBank/DDBJ whole genome shotgun (WGS) entry which is preliminary data.</text>
</comment>
<dbReference type="GO" id="GO:0016491">
    <property type="term" value="F:oxidoreductase activity"/>
    <property type="evidence" value="ECO:0007669"/>
    <property type="project" value="UniProtKB-KW"/>
</dbReference>
<reference evidence="3" key="1">
    <citation type="submission" date="2023-03" db="EMBL/GenBank/DDBJ databases">
        <title>Actinoallomurus iriomotensis NBRC 103684.</title>
        <authorList>
            <person name="Ichikawa N."/>
            <person name="Sato H."/>
            <person name="Tonouchi N."/>
        </authorList>
    </citation>
    <scope>NUCLEOTIDE SEQUENCE</scope>
    <source>
        <strain evidence="3">NBRC 103684</strain>
    </source>
</reference>
<dbReference type="Proteomes" id="UP001165074">
    <property type="component" value="Unassembled WGS sequence"/>
</dbReference>
<evidence type="ECO:0000313" key="4">
    <source>
        <dbReference type="Proteomes" id="UP001165074"/>
    </source>
</evidence>
<sequence length="75" mass="7915">MRTVKLGGTGLQVSALGLGCTGLSEFFGPTDRNESLTTLRKAAELGITFLDTSDYCGIDSANERLIGEFLAGNSR</sequence>
<dbReference type="GO" id="GO:0005737">
    <property type="term" value="C:cytoplasm"/>
    <property type="evidence" value="ECO:0007669"/>
    <property type="project" value="TreeGrafter"/>
</dbReference>
<proteinExistence type="predicted"/>
<dbReference type="InterPro" id="IPR050791">
    <property type="entry name" value="Aldo-Keto_reductase"/>
</dbReference>
<dbReference type="SUPFAM" id="SSF51430">
    <property type="entry name" value="NAD(P)-linked oxidoreductase"/>
    <property type="match status" value="1"/>
</dbReference>
<dbReference type="InterPro" id="IPR036812">
    <property type="entry name" value="NAD(P)_OxRdtase_dom_sf"/>
</dbReference>
<feature type="domain" description="NADP-dependent oxidoreductase" evidence="2">
    <location>
        <begin position="16"/>
        <end position="72"/>
    </location>
</feature>